<dbReference type="AlphaFoldDB" id="A0A0U1DUE7"/>
<dbReference type="RefSeq" id="WP_244275444.1">
    <property type="nucleotide sequence ID" value="NZ_CP157315.1"/>
</dbReference>
<proteinExistence type="predicted"/>
<organism evidence="1 2">
    <name type="scientific">Mycobacterium europaeum</name>
    <dbReference type="NCBI Taxonomy" id="761804"/>
    <lineage>
        <taxon>Bacteria</taxon>
        <taxon>Bacillati</taxon>
        <taxon>Actinomycetota</taxon>
        <taxon>Actinomycetes</taxon>
        <taxon>Mycobacteriales</taxon>
        <taxon>Mycobacteriaceae</taxon>
        <taxon>Mycobacterium</taxon>
        <taxon>Mycobacterium simiae complex</taxon>
    </lineage>
</organism>
<gene>
    <name evidence="1" type="ORF">BN000_05433</name>
</gene>
<reference evidence="2" key="1">
    <citation type="submission" date="2015-03" db="EMBL/GenBank/DDBJ databases">
        <authorList>
            <person name="Urmite Genomes"/>
        </authorList>
    </citation>
    <scope>NUCLEOTIDE SEQUENCE [LARGE SCALE GENOMIC DNA]</scope>
    <source>
        <strain evidence="2">CSUR P1344</strain>
    </source>
</reference>
<keyword evidence="2" id="KW-1185">Reference proteome</keyword>
<evidence type="ECO:0000313" key="1">
    <source>
        <dbReference type="EMBL" id="CQD21991.1"/>
    </source>
</evidence>
<accession>A0A0U1DUE7</accession>
<dbReference type="EMBL" id="CTEC01000002">
    <property type="protein sequence ID" value="CQD21991.1"/>
    <property type="molecule type" value="Genomic_DNA"/>
</dbReference>
<name>A0A0U1DUE7_9MYCO</name>
<dbReference type="Proteomes" id="UP000199601">
    <property type="component" value="Unassembled WGS sequence"/>
</dbReference>
<sequence precursor="true">MFTSTPEPLRPRRVAPVAVIVATAVAAAIVVIGTTTSPPSVRLTSGEPIAIAQGVSIVPAPGWTLGHRGPNWVALSNADRSAQMRVTVKLAGGTDVVAVLQADKDQFASTASAVLGNVREVSEPRTRTLPGPKFQQEASIDYTADVLAPEGAIPVIGTFTELLNTSTQQSAFVDYRQDNNATPQAAGDGGMMIRSME</sequence>
<protein>
    <submittedName>
        <fullName evidence="1">Uncharacterized protein</fullName>
    </submittedName>
</protein>
<evidence type="ECO:0000313" key="2">
    <source>
        <dbReference type="Proteomes" id="UP000199601"/>
    </source>
</evidence>